<evidence type="ECO:0000313" key="2">
    <source>
        <dbReference type="Proteomes" id="UP000253744"/>
    </source>
</evidence>
<accession>A0A345IEJ6</accession>
<dbReference type="STRING" id="1288484.GCA_000348665_00712"/>
<name>A0A345IEJ6_9DEIO</name>
<dbReference type="KEGG" id="dwu:DVJ83_01895"/>
<dbReference type="EMBL" id="CP031158">
    <property type="protein sequence ID" value="AXG98118.1"/>
    <property type="molecule type" value="Genomic_DNA"/>
</dbReference>
<evidence type="ECO:0000313" key="1">
    <source>
        <dbReference type="EMBL" id="AXG98118.1"/>
    </source>
</evidence>
<reference evidence="1 2" key="1">
    <citation type="submission" date="2018-07" db="EMBL/GenBank/DDBJ databases">
        <title>Complete Genome and Methylome Analysis of Deinococcus wulumuqiensis NEB 479.</title>
        <authorList>
            <person name="Fomenkov A."/>
            <person name="Luyten Y."/>
            <person name="Vincze T."/>
            <person name="Anton B.P."/>
            <person name="Clark T."/>
            <person name="Roberts R.J."/>
            <person name="Morgan R.D."/>
        </authorList>
    </citation>
    <scope>NUCLEOTIDE SEQUENCE [LARGE SCALE GENOMIC DNA]</scope>
    <source>
        <strain evidence="1 2">NEB 479</strain>
    </source>
</reference>
<dbReference type="AlphaFoldDB" id="A0A345IEJ6"/>
<protein>
    <submittedName>
        <fullName evidence="1">Uncharacterized protein</fullName>
    </submittedName>
</protein>
<gene>
    <name evidence="1" type="ORF">DVJ83_01895</name>
</gene>
<proteinExistence type="predicted"/>
<sequence length="94" mass="10042">MNLMDSALNIPHQIDLTGFPAGVSVTHEQATEGVLLRAEQGGRGLELWLTTEAMKMYGPGPAVAMALSHLKQAVEAGLPEKEEGAYHRAVFLGD</sequence>
<organism evidence="1 2">
    <name type="scientific">Deinococcus wulumuqiensis</name>
    <dbReference type="NCBI Taxonomy" id="980427"/>
    <lineage>
        <taxon>Bacteria</taxon>
        <taxon>Thermotogati</taxon>
        <taxon>Deinococcota</taxon>
        <taxon>Deinococci</taxon>
        <taxon>Deinococcales</taxon>
        <taxon>Deinococcaceae</taxon>
        <taxon>Deinococcus</taxon>
    </lineage>
</organism>
<dbReference type="Proteomes" id="UP000253744">
    <property type="component" value="Chromosome"/>
</dbReference>